<dbReference type="AlphaFoldDB" id="X1UEN9"/>
<feature type="non-terminal residue" evidence="1">
    <location>
        <position position="132"/>
    </location>
</feature>
<dbReference type="Pfam" id="PF03567">
    <property type="entry name" value="Sulfotransfer_2"/>
    <property type="match status" value="1"/>
</dbReference>
<dbReference type="GO" id="GO:0008146">
    <property type="term" value="F:sulfotransferase activity"/>
    <property type="evidence" value="ECO:0007669"/>
    <property type="project" value="InterPro"/>
</dbReference>
<dbReference type="GO" id="GO:0016020">
    <property type="term" value="C:membrane"/>
    <property type="evidence" value="ECO:0007669"/>
    <property type="project" value="InterPro"/>
</dbReference>
<evidence type="ECO:0008006" key="2">
    <source>
        <dbReference type="Google" id="ProtNLM"/>
    </source>
</evidence>
<dbReference type="EMBL" id="BARW01022342">
    <property type="protein sequence ID" value="GAI98350.1"/>
    <property type="molecule type" value="Genomic_DNA"/>
</dbReference>
<accession>X1UEN9</accession>
<protein>
    <recommendedName>
        <fullName evidence="2">Sulfotransferase domain-containing protein</fullName>
    </recommendedName>
</protein>
<comment type="caution">
    <text evidence="1">The sequence shown here is derived from an EMBL/GenBank/DDBJ whole genome shotgun (WGS) entry which is preliminary data.</text>
</comment>
<evidence type="ECO:0000313" key="1">
    <source>
        <dbReference type="EMBL" id="GAI98350.1"/>
    </source>
</evidence>
<proteinExistence type="predicted"/>
<dbReference type="InterPro" id="IPR005331">
    <property type="entry name" value="Sulfotransferase"/>
</dbReference>
<name>X1UEN9_9ZZZZ</name>
<organism evidence="1">
    <name type="scientific">marine sediment metagenome</name>
    <dbReference type="NCBI Taxonomy" id="412755"/>
    <lineage>
        <taxon>unclassified sequences</taxon>
        <taxon>metagenomes</taxon>
        <taxon>ecological metagenomes</taxon>
    </lineage>
</organism>
<sequence length="132" mass="15388">MYRTLRRTLKKQTGIQAFEDLLKWRFVGRPEKNYVLVPQHRMVFCPIPKNASTTIQQWLYGLCSAEPAADINSAIRQFTLEQAGLTARRALRSPDFFRFAVVRNPRNRVVSAFMSKVVRRNYDLLRGVGRRS</sequence>
<reference evidence="1" key="1">
    <citation type="journal article" date="2014" name="Front. Microbiol.">
        <title>High frequency of phylogenetically diverse reductive dehalogenase-homologous genes in deep subseafloor sedimentary metagenomes.</title>
        <authorList>
            <person name="Kawai M."/>
            <person name="Futagami T."/>
            <person name="Toyoda A."/>
            <person name="Takaki Y."/>
            <person name="Nishi S."/>
            <person name="Hori S."/>
            <person name="Arai W."/>
            <person name="Tsubouchi T."/>
            <person name="Morono Y."/>
            <person name="Uchiyama I."/>
            <person name="Ito T."/>
            <person name="Fujiyama A."/>
            <person name="Inagaki F."/>
            <person name="Takami H."/>
        </authorList>
    </citation>
    <scope>NUCLEOTIDE SEQUENCE</scope>
    <source>
        <strain evidence="1">Expedition CK06-06</strain>
    </source>
</reference>
<gene>
    <name evidence="1" type="ORF">S12H4_37319</name>
</gene>